<dbReference type="InterPro" id="IPR050172">
    <property type="entry name" value="SsuD_RutA_monooxygenase"/>
</dbReference>
<dbReference type="RefSeq" id="WP_345631060.1">
    <property type="nucleotide sequence ID" value="NZ_BAABJQ010000010.1"/>
</dbReference>
<feature type="domain" description="Luciferase-like" evidence="5">
    <location>
        <begin position="15"/>
        <end position="238"/>
    </location>
</feature>
<keyword evidence="2" id="KW-0288">FMN</keyword>
<organism evidence="6 7">
    <name type="scientific">Rugosimonospora acidiphila</name>
    <dbReference type="NCBI Taxonomy" id="556531"/>
    <lineage>
        <taxon>Bacteria</taxon>
        <taxon>Bacillati</taxon>
        <taxon>Actinomycetota</taxon>
        <taxon>Actinomycetes</taxon>
        <taxon>Micromonosporales</taxon>
        <taxon>Micromonosporaceae</taxon>
        <taxon>Rugosimonospora</taxon>
    </lineage>
</organism>
<evidence type="ECO:0000313" key="7">
    <source>
        <dbReference type="Proteomes" id="UP001501570"/>
    </source>
</evidence>
<dbReference type="Proteomes" id="UP001501570">
    <property type="component" value="Unassembled WGS sequence"/>
</dbReference>
<name>A0ABP9RW90_9ACTN</name>
<dbReference type="Pfam" id="PF00296">
    <property type="entry name" value="Bac_luciferase"/>
    <property type="match status" value="1"/>
</dbReference>
<keyword evidence="1" id="KW-0285">Flavoprotein</keyword>
<comment type="caution">
    <text evidence="6">The sequence shown here is derived from an EMBL/GenBank/DDBJ whole genome shotgun (WGS) entry which is preliminary data.</text>
</comment>
<dbReference type="PANTHER" id="PTHR42847">
    <property type="entry name" value="ALKANESULFONATE MONOOXYGENASE"/>
    <property type="match status" value="1"/>
</dbReference>
<evidence type="ECO:0000256" key="1">
    <source>
        <dbReference type="ARBA" id="ARBA00022630"/>
    </source>
</evidence>
<protein>
    <submittedName>
        <fullName evidence="6">TIGR03619 family F420-dependent LLM class oxidoreductase</fullName>
    </submittedName>
</protein>
<dbReference type="SUPFAM" id="SSF51679">
    <property type="entry name" value="Bacterial luciferase-like"/>
    <property type="match status" value="1"/>
</dbReference>
<dbReference type="InterPro" id="IPR036661">
    <property type="entry name" value="Luciferase-like_sf"/>
</dbReference>
<dbReference type="InterPro" id="IPR011251">
    <property type="entry name" value="Luciferase-like_dom"/>
</dbReference>
<gene>
    <name evidence="6" type="ORF">GCM10023322_36520</name>
</gene>
<dbReference type="EMBL" id="BAABJQ010000010">
    <property type="protein sequence ID" value="GAA5187683.1"/>
    <property type="molecule type" value="Genomic_DNA"/>
</dbReference>
<evidence type="ECO:0000256" key="3">
    <source>
        <dbReference type="ARBA" id="ARBA00023002"/>
    </source>
</evidence>
<accession>A0ABP9RW90</accession>
<proteinExistence type="predicted"/>
<dbReference type="PANTHER" id="PTHR42847:SF4">
    <property type="entry name" value="ALKANESULFONATE MONOOXYGENASE-RELATED"/>
    <property type="match status" value="1"/>
</dbReference>
<keyword evidence="7" id="KW-1185">Reference proteome</keyword>
<evidence type="ECO:0000259" key="5">
    <source>
        <dbReference type="Pfam" id="PF00296"/>
    </source>
</evidence>
<keyword evidence="3" id="KW-0560">Oxidoreductase</keyword>
<dbReference type="NCBIfam" id="TIGR03619">
    <property type="entry name" value="F420_Rv2161c"/>
    <property type="match status" value="1"/>
</dbReference>
<dbReference type="InterPro" id="IPR019921">
    <property type="entry name" value="Lucif-like_OxRdtase_Rv2161c"/>
</dbReference>
<keyword evidence="4" id="KW-0503">Monooxygenase</keyword>
<dbReference type="Gene3D" id="3.20.20.30">
    <property type="entry name" value="Luciferase-like domain"/>
    <property type="match status" value="1"/>
</dbReference>
<evidence type="ECO:0000256" key="2">
    <source>
        <dbReference type="ARBA" id="ARBA00022643"/>
    </source>
</evidence>
<sequence>MLIGFGLPVSGAWAGPDNVTRFATEAERLGYHSLWTFQRLLVDADLRADPVYHDVLDPLLSLAFAAAHTSRIRLGVSIVNFPFVSPAYLAKQAATLDVLSAGRLDLGLGAGWSPLEFAASDATTPRRGARMKEYLQVLHTLWSDEVSRYDGEFYTVPASRMSPKPVQRPGPPVLLGGAAPVALRRAGRLGSGWVSRSAQDLSRIGEDIAVVRDAAERAGRDPAAVRIVCRGALRLADRPVDTDRRWLTGSRDQVAEDLARIDEQGVTELFFDLNWDPLVGSPNADPAAGAARAEEILHAMAPTAA</sequence>
<evidence type="ECO:0000313" key="6">
    <source>
        <dbReference type="EMBL" id="GAA5187683.1"/>
    </source>
</evidence>
<reference evidence="7" key="1">
    <citation type="journal article" date="2019" name="Int. J. Syst. Evol. Microbiol.">
        <title>The Global Catalogue of Microorganisms (GCM) 10K type strain sequencing project: providing services to taxonomists for standard genome sequencing and annotation.</title>
        <authorList>
            <consortium name="The Broad Institute Genomics Platform"/>
            <consortium name="The Broad Institute Genome Sequencing Center for Infectious Disease"/>
            <person name="Wu L."/>
            <person name="Ma J."/>
        </authorList>
    </citation>
    <scope>NUCLEOTIDE SEQUENCE [LARGE SCALE GENOMIC DNA]</scope>
    <source>
        <strain evidence="7">JCM 18304</strain>
    </source>
</reference>
<evidence type="ECO:0000256" key="4">
    <source>
        <dbReference type="ARBA" id="ARBA00023033"/>
    </source>
</evidence>